<dbReference type="NCBIfam" id="NF011987">
    <property type="entry name" value="PRK15446.2-3"/>
    <property type="match status" value="1"/>
</dbReference>
<feature type="domain" description="Amidohydrolase-related" evidence="1">
    <location>
        <begin position="213"/>
        <end position="380"/>
    </location>
</feature>
<reference evidence="2" key="1">
    <citation type="submission" date="2024-05" db="EMBL/GenBank/DDBJ databases">
        <title>Alkalihalobacillus sp. strain MEB203 novel alkaliphilic bacterium from Lonar Lake, India.</title>
        <authorList>
            <person name="Joshi A."/>
            <person name="Thite S."/>
            <person name="Mengade P."/>
        </authorList>
    </citation>
    <scope>NUCLEOTIDE SEQUENCE</scope>
    <source>
        <strain evidence="2">MEB 203</strain>
    </source>
</reference>
<dbReference type="PANTHER" id="PTHR43135:SF3">
    <property type="entry name" value="ALPHA-D-RIBOSE 1-METHYLPHOSPHONATE 5-TRIPHOSPHATE DIPHOSPHATASE"/>
    <property type="match status" value="1"/>
</dbReference>
<dbReference type="SUPFAM" id="SSF51556">
    <property type="entry name" value="Metallo-dependent hydrolases"/>
    <property type="match status" value="1"/>
</dbReference>
<dbReference type="InterPro" id="IPR012696">
    <property type="entry name" value="PhnM"/>
</dbReference>
<dbReference type="NCBIfam" id="NF011990">
    <property type="entry name" value="PRK15446.2-6"/>
    <property type="match status" value="1"/>
</dbReference>
<evidence type="ECO:0000259" key="1">
    <source>
        <dbReference type="Pfam" id="PF01979"/>
    </source>
</evidence>
<dbReference type="Gene3D" id="2.30.40.10">
    <property type="entry name" value="Urease, subunit C, domain 1"/>
    <property type="match status" value="2"/>
</dbReference>
<accession>A0ABT5VH41</accession>
<evidence type="ECO:0000313" key="3">
    <source>
        <dbReference type="Proteomes" id="UP001148125"/>
    </source>
</evidence>
<dbReference type="Gene3D" id="3.20.20.140">
    <property type="entry name" value="Metal-dependent hydrolases"/>
    <property type="match status" value="2"/>
</dbReference>
<keyword evidence="2" id="KW-0378">Hydrolase</keyword>
<evidence type="ECO:0000313" key="2">
    <source>
        <dbReference type="EMBL" id="MDE5414759.1"/>
    </source>
</evidence>
<dbReference type="NCBIfam" id="NF011984">
    <property type="entry name" value="PRK15446.1-5"/>
    <property type="match status" value="1"/>
</dbReference>
<dbReference type="InterPro" id="IPR011059">
    <property type="entry name" value="Metal-dep_hydrolase_composite"/>
</dbReference>
<dbReference type="SUPFAM" id="SSF51338">
    <property type="entry name" value="Composite domain of metallo-dependent hydrolases"/>
    <property type="match status" value="1"/>
</dbReference>
<dbReference type="InterPro" id="IPR032466">
    <property type="entry name" value="Metal_Hydrolase"/>
</dbReference>
<dbReference type="RefSeq" id="WP_275119371.1">
    <property type="nucleotide sequence ID" value="NZ_JAOTPO010000011.1"/>
</dbReference>
<organism evidence="2 3">
    <name type="scientific">Alkalihalobacterium chitinilyticum</name>
    <dbReference type="NCBI Taxonomy" id="2980103"/>
    <lineage>
        <taxon>Bacteria</taxon>
        <taxon>Bacillati</taxon>
        <taxon>Bacillota</taxon>
        <taxon>Bacilli</taxon>
        <taxon>Bacillales</taxon>
        <taxon>Bacillaceae</taxon>
        <taxon>Alkalihalobacterium</taxon>
    </lineage>
</organism>
<dbReference type="EC" id="3.6.1.63" evidence="2"/>
<comment type="caution">
    <text evidence="2">The sequence shown here is derived from an EMBL/GenBank/DDBJ whole genome shotgun (WGS) entry which is preliminary data.</text>
</comment>
<dbReference type="PANTHER" id="PTHR43135">
    <property type="entry name" value="ALPHA-D-RIBOSE 1-METHYLPHOSPHONATE 5-TRIPHOSPHATE DIPHOSPHATASE"/>
    <property type="match status" value="1"/>
</dbReference>
<name>A0ABT5VH41_9BACI</name>
<keyword evidence="3" id="KW-1185">Reference proteome</keyword>
<protein>
    <submittedName>
        <fullName evidence="2">Alpha-D-ribose 1-methylphosphonate 5-triphosphate diphosphatase</fullName>
        <ecNumber evidence="2">3.6.1.63</ecNumber>
    </submittedName>
</protein>
<proteinExistence type="predicted"/>
<dbReference type="EMBL" id="JAOTPO010000011">
    <property type="protein sequence ID" value="MDE5414759.1"/>
    <property type="molecule type" value="Genomic_DNA"/>
</dbReference>
<gene>
    <name evidence="2" type="ORF">N7Z68_15480</name>
</gene>
<dbReference type="GO" id="GO:0016787">
    <property type="term" value="F:hydrolase activity"/>
    <property type="evidence" value="ECO:0007669"/>
    <property type="project" value="UniProtKB-KW"/>
</dbReference>
<dbReference type="Pfam" id="PF01979">
    <property type="entry name" value="Amidohydro_1"/>
    <property type="match status" value="1"/>
</dbReference>
<dbReference type="Proteomes" id="UP001148125">
    <property type="component" value="Unassembled WGS sequence"/>
</dbReference>
<sequence>MQITRIHGNIVMPDRVIMNGTVLIEGETIVGIEEFSPSSAGSEDIDATGKWIIPGFVDSHSDAIEIELEPRPSSTFPIEVSFYELEKKLVGEGITTIYHSLSLMEENAKKWTRRNDNVLSVIKDIKRLARGQHLIRHKTHLRYEITNLTAMPEVKTLIKLKDIDQLSFMDHTPGQGQFRDIEVHKKLLMEHRHYSEDQADSFIEESKSLKKLADDDIHQLAELAHEYGVPIASHDDDSVEKLEVVKDWNATISEFPIELEVAQKAKEMDLFVVMGAPNALLGKSHSNNLSAMEAVQHGLVDIFCSDYYPSSLLYTVFKLYHSGMPIYEAVNMVTYNPAKALKIDQDVGSIEVGKKADLLIINELNKRPILEAVLVNGRKVCEMNYQTNAQVSEVY</sequence>
<dbReference type="InterPro" id="IPR051781">
    <property type="entry name" value="Metallo-dep_Hydrolase"/>
</dbReference>
<dbReference type="PIRSF" id="PIRSF038971">
    <property type="entry name" value="PhnM"/>
    <property type="match status" value="1"/>
</dbReference>
<dbReference type="InterPro" id="IPR006680">
    <property type="entry name" value="Amidohydro-rel"/>
</dbReference>